<dbReference type="InterPro" id="IPR001647">
    <property type="entry name" value="HTH_TetR"/>
</dbReference>
<dbReference type="Proteomes" id="UP000317422">
    <property type="component" value="Unassembled WGS sequence"/>
</dbReference>
<dbReference type="InterPro" id="IPR041583">
    <property type="entry name" value="TetR_C_31"/>
</dbReference>
<name>A0A543NG78_9ACTN</name>
<organism evidence="4 5">
    <name type="scientific">Haloactinospora alba</name>
    <dbReference type="NCBI Taxonomy" id="405555"/>
    <lineage>
        <taxon>Bacteria</taxon>
        <taxon>Bacillati</taxon>
        <taxon>Actinomycetota</taxon>
        <taxon>Actinomycetes</taxon>
        <taxon>Streptosporangiales</taxon>
        <taxon>Nocardiopsidaceae</taxon>
        <taxon>Haloactinospora</taxon>
    </lineage>
</organism>
<keyword evidence="5" id="KW-1185">Reference proteome</keyword>
<evidence type="ECO:0000313" key="4">
    <source>
        <dbReference type="EMBL" id="TQN30849.1"/>
    </source>
</evidence>
<feature type="domain" description="HTH tetR-type" evidence="3">
    <location>
        <begin position="70"/>
        <end position="130"/>
    </location>
</feature>
<dbReference type="PANTHER" id="PTHR30055:SF231">
    <property type="entry name" value="TRANSCRIPTIONAL REGULATORY PROTEIN (PROBABLY DEOR-FAMILY)-RELATED"/>
    <property type="match status" value="1"/>
</dbReference>
<keyword evidence="1 2" id="KW-0238">DNA-binding</keyword>
<comment type="caution">
    <text evidence="4">The sequence shown here is derived from an EMBL/GenBank/DDBJ whole genome shotgun (WGS) entry which is preliminary data.</text>
</comment>
<dbReference type="RefSeq" id="WP_342777591.1">
    <property type="nucleotide sequence ID" value="NZ_VFQC01000001.1"/>
</dbReference>
<dbReference type="AlphaFoldDB" id="A0A543NG78"/>
<feature type="DNA-binding region" description="H-T-H motif" evidence="2">
    <location>
        <begin position="93"/>
        <end position="112"/>
    </location>
</feature>
<evidence type="ECO:0000256" key="1">
    <source>
        <dbReference type="ARBA" id="ARBA00023125"/>
    </source>
</evidence>
<reference evidence="4 5" key="1">
    <citation type="submission" date="2019-06" db="EMBL/GenBank/DDBJ databases">
        <title>Sequencing the genomes of 1000 actinobacteria strains.</title>
        <authorList>
            <person name="Klenk H.-P."/>
        </authorList>
    </citation>
    <scope>NUCLEOTIDE SEQUENCE [LARGE SCALE GENOMIC DNA]</scope>
    <source>
        <strain evidence="4 5">DSM 45015</strain>
    </source>
</reference>
<dbReference type="PROSITE" id="PS50977">
    <property type="entry name" value="HTH_TETR_2"/>
    <property type="match status" value="1"/>
</dbReference>
<sequence>MRTETDGDAPAAPNRLLASGTAVRAAVASAVRTALVPSRGKGISVGATGWGHIVNQAAGEWSDGRRARGERKRQAIIAATLRVLERDGTAGVTHRAVAREANVPASSAVYYFATLDDLLVAALTEATDSYIRQLRETSERAADEIEGLAQLIVEACGPNRPRALAERELTLLAARRPALRPAAQRWRDTVAEVARKRTDDPLSVQGVVAAADGLCARVLLGDELTVAEVSEVLYNALRPR</sequence>
<dbReference type="EMBL" id="VFQC01000001">
    <property type="protein sequence ID" value="TQN30849.1"/>
    <property type="molecule type" value="Genomic_DNA"/>
</dbReference>
<proteinExistence type="predicted"/>
<dbReference type="GO" id="GO:0000976">
    <property type="term" value="F:transcription cis-regulatory region binding"/>
    <property type="evidence" value="ECO:0007669"/>
    <property type="project" value="TreeGrafter"/>
</dbReference>
<gene>
    <name evidence="4" type="ORF">FHX37_0737</name>
</gene>
<dbReference type="InterPro" id="IPR050109">
    <property type="entry name" value="HTH-type_TetR-like_transc_reg"/>
</dbReference>
<evidence type="ECO:0000256" key="2">
    <source>
        <dbReference type="PROSITE-ProRule" id="PRU00335"/>
    </source>
</evidence>
<dbReference type="SUPFAM" id="SSF46689">
    <property type="entry name" value="Homeodomain-like"/>
    <property type="match status" value="1"/>
</dbReference>
<dbReference type="InterPro" id="IPR009057">
    <property type="entry name" value="Homeodomain-like_sf"/>
</dbReference>
<dbReference type="Pfam" id="PF00440">
    <property type="entry name" value="TetR_N"/>
    <property type="match status" value="1"/>
</dbReference>
<dbReference type="Pfam" id="PF17940">
    <property type="entry name" value="TetR_C_31"/>
    <property type="match status" value="1"/>
</dbReference>
<accession>A0A543NG78</accession>
<evidence type="ECO:0000313" key="5">
    <source>
        <dbReference type="Proteomes" id="UP000317422"/>
    </source>
</evidence>
<dbReference type="GO" id="GO:0003700">
    <property type="term" value="F:DNA-binding transcription factor activity"/>
    <property type="evidence" value="ECO:0007669"/>
    <property type="project" value="TreeGrafter"/>
</dbReference>
<evidence type="ECO:0000259" key="3">
    <source>
        <dbReference type="PROSITE" id="PS50977"/>
    </source>
</evidence>
<dbReference type="Gene3D" id="1.10.357.10">
    <property type="entry name" value="Tetracycline Repressor, domain 2"/>
    <property type="match status" value="1"/>
</dbReference>
<dbReference type="PANTHER" id="PTHR30055">
    <property type="entry name" value="HTH-TYPE TRANSCRIPTIONAL REGULATOR RUTR"/>
    <property type="match status" value="1"/>
</dbReference>
<protein>
    <submittedName>
        <fullName evidence="4">TetR family transcriptional regulator</fullName>
    </submittedName>
</protein>